<proteinExistence type="predicted"/>
<dbReference type="EMBL" id="AZHX01002205">
    <property type="protein sequence ID" value="ETW96291.1"/>
    <property type="molecule type" value="Genomic_DNA"/>
</dbReference>
<evidence type="ECO:0008006" key="3">
    <source>
        <dbReference type="Google" id="ProtNLM"/>
    </source>
</evidence>
<evidence type="ECO:0000313" key="2">
    <source>
        <dbReference type="Proteomes" id="UP000019140"/>
    </source>
</evidence>
<organism evidence="1 2">
    <name type="scientific">Candidatus Entotheonella gemina</name>
    <dbReference type="NCBI Taxonomy" id="1429439"/>
    <lineage>
        <taxon>Bacteria</taxon>
        <taxon>Pseudomonadati</taxon>
        <taxon>Nitrospinota/Tectimicrobiota group</taxon>
        <taxon>Candidatus Tectimicrobiota</taxon>
        <taxon>Candidatus Entotheonellia</taxon>
        <taxon>Candidatus Entotheonellales</taxon>
        <taxon>Candidatus Entotheonellaceae</taxon>
        <taxon>Candidatus Entotheonella</taxon>
    </lineage>
</organism>
<name>W4LG48_9BACT</name>
<protein>
    <recommendedName>
        <fullName evidence="3">Type I restriction enzyme R protein N-terminal domain-containing protein</fullName>
    </recommendedName>
</protein>
<dbReference type="AlphaFoldDB" id="W4LG48"/>
<accession>W4LG48</accession>
<dbReference type="HOGENOM" id="CLU_084165_0_0_7"/>
<reference evidence="1 2" key="1">
    <citation type="journal article" date="2014" name="Nature">
        <title>An environmental bacterial taxon with a large and distinct metabolic repertoire.</title>
        <authorList>
            <person name="Wilson M.C."/>
            <person name="Mori T."/>
            <person name="Ruckert C."/>
            <person name="Uria A.R."/>
            <person name="Helf M.J."/>
            <person name="Takada K."/>
            <person name="Gernert C."/>
            <person name="Steffens U.A."/>
            <person name="Heycke N."/>
            <person name="Schmitt S."/>
            <person name="Rinke C."/>
            <person name="Helfrich E.J."/>
            <person name="Brachmann A.O."/>
            <person name="Gurgui C."/>
            <person name="Wakimoto T."/>
            <person name="Kracht M."/>
            <person name="Crusemann M."/>
            <person name="Hentschel U."/>
            <person name="Abe I."/>
            <person name="Matsunaga S."/>
            <person name="Kalinowski J."/>
            <person name="Takeyama H."/>
            <person name="Piel J."/>
        </authorList>
    </citation>
    <scope>NUCLEOTIDE SEQUENCE [LARGE SCALE GENOMIC DNA]</scope>
    <source>
        <strain evidence="2">TSY2</strain>
    </source>
</reference>
<dbReference type="PATRIC" id="fig|1429439.4.peg.7761"/>
<comment type="caution">
    <text evidence="1">The sequence shown here is derived from an EMBL/GenBank/DDBJ whole genome shotgun (WGS) entry which is preliminary data.</text>
</comment>
<sequence>MSYSDFKTLEQVLSAYPLQIQRLRFLPDTRVELPEWFLDNLDFSLRTQSESESEEFFCENFIYPFLHQAWKHHAEKLKLWSHRPLNVDERLFGVPDYFVAYWPDGVMDKLIYTPILAIAEAKRDDFISGWAQCLAEMIACQKLNADESLTVYGIVSSGIIWQFGKLERQVFTRDLRSCSVADNPHKVAGLLDHVFAACKSQLGTA</sequence>
<gene>
    <name evidence="1" type="ORF">ETSY2_46695</name>
</gene>
<keyword evidence="2" id="KW-1185">Reference proteome</keyword>
<evidence type="ECO:0000313" key="1">
    <source>
        <dbReference type="EMBL" id="ETW96291.1"/>
    </source>
</evidence>
<dbReference type="Proteomes" id="UP000019140">
    <property type="component" value="Unassembled WGS sequence"/>
</dbReference>